<feature type="repeat" description="PPR" evidence="2">
    <location>
        <begin position="20"/>
        <end position="54"/>
    </location>
</feature>
<keyword evidence="5" id="KW-1185">Reference proteome</keyword>
<feature type="transmembrane region" description="Helical" evidence="3">
    <location>
        <begin position="54"/>
        <end position="79"/>
    </location>
</feature>
<protein>
    <submittedName>
        <fullName evidence="4">Putative pentatricopeptide</fullName>
    </submittedName>
</protein>
<proteinExistence type="predicted"/>
<evidence type="ECO:0000256" key="1">
    <source>
        <dbReference type="ARBA" id="ARBA00022737"/>
    </source>
</evidence>
<dbReference type="PANTHER" id="PTHR47926">
    <property type="entry name" value="PENTATRICOPEPTIDE REPEAT-CONTAINING PROTEIN"/>
    <property type="match status" value="1"/>
</dbReference>
<evidence type="ECO:0000313" key="4">
    <source>
        <dbReference type="EMBL" id="PRQ60242.1"/>
    </source>
</evidence>
<keyword evidence="3" id="KW-0472">Membrane</keyword>
<comment type="caution">
    <text evidence="4">The sequence shown here is derived from an EMBL/GenBank/DDBJ whole genome shotgun (WGS) entry which is preliminary data.</text>
</comment>
<dbReference type="InterPro" id="IPR011990">
    <property type="entry name" value="TPR-like_helical_dom_sf"/>
</dbReference>
<dbReference type="AlphaFoldDB" id="A0A2P6SNL4"/>
<organism evidence="4 5">
    <name type="scientific">Rosa chinensis</name>
    <name type="common">China rose</name>
    <dbReference type="NCBI Taxonomy" id="74649"/>
    <lineage>
        <taxon>Eukaryota</taxon>
        <taxon>Viridiplantae</taxon>
        <taxon>Streptophyta</taxon>
        <taxon>Embryophyta</taxon>
        <taxon>Tracheophyta</taxon>
        <taxon>Spermatophyta</taxon>
        <taxon>Magnoliopsida</taxon>
        <taxon>eudicotyledons</taxon>
        <taxon>Gunneridae</taxon>
        <taxon>Pentapetalae</taxon>
        <taxon>rosids</taxon>
        <taxon>fabids</taxon>
        <taxon>Rosales</taxon>
        <taxon>Rosaceae</taxon>
        <taxon>Rosoideae</taxon>
        <taxon>Rosoideae incertae sedis</taxon>
        <taxon>Rosa</taxon>
    </lineage>
</organism>
<dbReference type="GO" id="GO:0009451">
    <property type="term" value="P:RNA modification"/>
    <property type="evidence" value="ECO:0007669"/>
    <property type="project" value="InterPro"/>
</dbReference>
<dbReference type="EMBL" id="PDCK01000039">
    <property type="protein sequence ID" value="PRQ60242.1"/>
    <property type="molecule type" value="Genomic_DNA"/>
</dbReference>
<sequence length="114" mass="12781">MDFGLVGLAVEMFDQMPERNCFSYNALMAGFCRNGEGLRALELFMRMVEEGMELIEFTLTSVIGACGLLMAFHFACLYFKRSKKIAQGQKEDSSGRLEPIGTKPIGFITNLYCI</sequence>
<dbReference type="InterPro" id="IPR046960">
    <property type="entry name" value="PPR_At4g14850-like_plant"/>
</dbReference>
<evidence type="ECO:0000256" key="2">
    <source>
        <dbReference type="PROSITE-ProRule" id="PRU00708"/>
    </source>
</evidence>
<dbReference type="Pfam" id="PF13041">
    <property type="entry name" value="PPR_2"/>
    <property type="match status" value="1"/>
</dbReference>
<accession>A0A2P6SNL4</accession>
<dbReference type="Gene3D" id="1.25.40.10">
    <property type="entry name" value="Tetratricopeptide repeat domain"/>
    <property type="match status" value="1"/>
</dbReference>
<dbReference type="PROSITE" id="PS51375">
    <property type="entry name" value="PPR"/>
    <property type="match status" value="1"/>
</dbReference>
<dbReference type="InterPro" id="IPR002885">
    <property type="entry name" value="PPR_rpt"/>
</dbReference>
<dbReference type="STRING" id="74649.A0A2P6SNL4"/>
<keyword evidence="3" id="KW-0812">Transmembrane</keyword>
<evidence type="ECO:0000256" key="3">
    <source>
        <dbReference type="SAM" id="Phobius"/>
    </source>
</evidence>
<keyword evidence="3" id="KW-1133">Transmembrane helix</keyword>
<dbReference type="Proteomes" id="UP000238479">
    <property type="component" value="Chromosome 1"/>
</dbReference>
<dbReference type="Gramene" id="PRQ60242">
    <property type="protein sequence ID" value="PRQ60242"/>
    <property type="gene ID" value="RchiOBHm_Chr1g0379071"/>
</dbReference>
<reference evidence="4 5" key="1">
    <citation type="journal article" date="2018" name="Nat. Genet.">
        <title>The Rosa genome provides new insights in the design of modern roses.</title>
        <authorList>
            <person name="Bendahmane M."/>
        </authorList>
    </citation>
    <scope>NUCLEOTIDE SEQUENCE [LARGE SCALE GENOMIC DNA]</scope>
    <source>
        <strain evidence="5">cv. Old Blush</strain>
    </source>
</reference>
<name>A0A2P6SNL4_ROSCH</name>
<evidence type="ECO:0000313" key="5">
    <source>
        <dbReference type="Proteomes" id="UP000238479"/>
    </source>
</evidence>
<gene>
    <name evidence="4" type="ORF">RchiOBHm_Chr1g0379071</name>
</gene>
<keyword evidence="1" id="KW-0677">Repeat</keyword>
<dbReference type="GO" id="GO:0003723">
    <property type="term" value="F:RNA binding"/>
    <property type="evidence" value="ECO:0007669"/>
    <property type="project" value="InterPro"/>
</dbReference>
<dbReference type="PANTHER" id="PTHR47926:SF347">
    <property type="entry name" value="PENTATRICOPEPTIDE REPEAT-CONTAINING PROTEIN"/>
    <property type="match status" value="1"/>
</dbReference>
<dbReference type="NCBIfam" id="TIGR00756">
    <property type="entry name" value="PPR"/>
    <property type="match status" value="1"/>
</dbReference>